<dbReference type="FunFam" id="3.40.640.10:FF:000090">
    <property type="entry name" value="Pyridoxal phosphate-dependent aminotransferase"/>
    <property type="match status" value="1"/>
</dbReference>
<feature type="modified residue" description="N6-(pyridoxal phosphate)lysine" evidence="7">
    <location>
        <position position="185"/>
    </location>
</feature>
<name>A0A1U7M5Q9_TISCR</name>
<dbReference type="Gene3D" id="3.90.1150.10">
    <property type="entry name" value="Aspartate Aminotransferase, domain 1"/>
    <property type="match status" value="1"/>
</dbReference>
<dbReference type="PIRSF" id="PIRSF000390">
    <property type="entry name" value="PLP_StrS"/>
    <property type="match status" value="1"/>
</dbReference>
<dbReference type="InterPro" id="IPR000653">
    <property type="entry name" value="DegT/StrS_aminotransferase"/>
</dbReference>
<evidence type="ECO:0000256" key="2">
    <source>
        <dbReference type="ARBA" id="ARBA00022576"/>
    </source>
</evidence>
<dbReference type="GO" id="GO:0008483">
    <property type="term" value="F:transaminase activity"/>
    <property type="evidence" value="ECO:0007669"/>
    <property type="project" value="UniProtKB-KW"/>
</dbReference>
<evidence type="ECO:0000256" key="3">
    <source>
        <dbReference type="ARBA" id="ARBA00022679"/>
    </source>
</evidence>
<dbReference type="Proteomes" id="UP000186112">
    <property type="component" value="Unassembled WGS sequence"/>
</dbReference>
<accession>A0A1U7M5Q9</accession>
<comment type="cofactor">
    <cofactor evidence="1">
        <name>pyridoxal 5'-phosphate</name>
        <dbReference type="ChEBI" id="CHEBI:597326"/>
    </cofactor>
</comment>
<dbReference type="InterPro" id="IPR015421">
    <property type="entry name" value="PyrdxlP-dep_Trfase_major"/>
</dbReference>
<keyword evidence="2 9" id="KW-0032">Aminotransferase</keyword>
<proteinExistence type="inferred from homology"/>
<dbReference type="InterPro" id="IPR015422">
    <property type="entry name" value="PyrdxlP-dep_Trfase_small"/>
</dbReference>
<evidence type="ECO:0000313" key="9">
    <source>
        <dbReference type="EMBL" id="OLS02621.1"/>
    </source>
</evidence>
<feature type="active site" description="Proton acceptor" evidence="6">
    <location>
        <position position="185"/>
    </location>
</feature>
<dbReference type="CDD" id="cd00616">
    <property type="entry name" value="AHBA_syn"/>
    <property type="match status" value="1"/>
</dbReference>
<dbReference type="Pfam" id="PF01041">
    <property type="entry name" value="DegT_DnrJ_EryC1"/>
    <property type="match status" value="1"/>
</dbReference>
<dbReference type="InterPro" id="IPR015424">
    <property type="entry name" value="PyrdxlP-dep_Trfase"/>
</dbReference>
<dbReference type="EC" id="2.6.1.-" evidence="9"/>
<evidence type="ECO:0000256" key="8">
    <source>
        <dbReference type="RuleBase" id="RU004508"/>
    </source>
</evidence>
<dbReference type="GO" id="GO:0030170">
    <property type="term" value="F:pyridoxal phosphate binding"/>
    <property type="evidence" value="ECO:0007669"/>
    <property type="project" value="TreeGrafter"/>
</dbReference>
<dbReference type="PANTHER" id="PTHR30244">
    <property type="entry name" value="TRANSAMINASE"/>
    <property type="match status" value="1"/>
</dbReference>
<evidence type="ECO:0000256" key="1">
    <source>
        <dbReference type="ARBA" id="ARBA00001933"/>
    </source>
</evidence>
<dbReference type="GO" id="GO:0000271">
    <property type="term" value="P:polysaccharide biosynthetic process"/>
    <property type="evidence" value="ECO:0007669"/>
    <property type="project" value="TreeGrafter"/>
</dbReference>
<dbReference type="PANTHER" id="PTHR30244:SF34">
    <property type="entry name" value="DTDP-4-AMINO-4,6-DIDEOXYGALACTOSE TRANSAMINASE"/>
    <property type="match status" value="1"/>
</dbReference>
<dbReference type="EMBL" id="LTDM01000022">
    <property type="protein sequence ID" value="OLS02621.1"/>
    <property type="molecule type" value="Genomic_DNA"/>
</dbReference>
<evidence type="ECO:0000256" key="4">
    <source>
        <dbReference type="ARBA" id="ARBA00022898"/>
    </source>
</evidence>
<evidence type="ECO:0000313" key="10">
    <source>
        <dbReference type="Proteomes" id="UP000186112"/>
    </source>
</evidence>
<comment type="caution">
    <text evidence="9">The sequence shown here is derived from an EMBL/GenBank/DDBJ whole genome shotgun (WGS) entry which is preliminary data.</text>
</comment>
<evidence type="ECO:0000256" key="5">
    <source>
        <dbReference type="ARBA" id="ARBA00037999"/>
    </source>
</evidence>
<comment type="similarity">
    <text evidence="5 8">Belongs to the DegT/DnrJ/EryC1 family.</text>
</comment>
<dbReference type="Gene3D" id="3.40.640.10">
    <property type="entry name" value="Type I PLP-dependent aspartate aminotransferase-like (Major domain)"/>
    <property type="match status" value="1"/>
</dbReference>
<dbReference type="RefSeq" id="WP_198927514.1">
    <property type="nucleotide sequence ID" value="NZ_LTDM01000022.1"/>
</dbReference>
<keyword evidence="3 9" id="KW-0808">Transferase</keyword>
<keyword evidence="10" id="KW-1185">Reference proteome</keyword>
<dbReference type="AlphaFoldDB" id="A0A1U7M5Q9"/>
<dbReference type="SUPFAM" id="SSF53383">
    <property type="entry name" value="PLP-dependent transferases"/>
    <property type="match status" value="1"/>
</dbReference>
<protein>
    <submittedName>
        <fullName evidence="9">Putative pyridoxal phosphate-dependent aminotransferase EpsN</fullName>
        <ecNumber evidence="9">2.6.1.-</ecNumber>
    </submittedName>
</protein>
<organism evidence="9 10">
    <name type="scientific">Tissierella creatinophila DSM 6911</name>
    <dbReference type="NCBI Taxonomy" id="1123403"/>
    <lineage>
        <taxon>Bacteria</taxon>
        <taxon>Bacillati</taxon>
        <taxon>Bacillota</taxon>
        <taxon>Tissierellia</taxon>
        <taxon>Tissierellales</taxon>
        <taxon>Tissierellaceae</taxon>
        <taxon>Tissierella</taxon>
    </lineage>
</organism>
<keyword evidence="4 7" id="KW-0663">Pyridoxal phosphate</keyword>
<reference evidence="9 10" key="1">
    <citation type="submission" date="2016-02" db="EMBL/GenBank/DDBJ databases">
        <title>Genome sequence of Tissierella creatinophila DSM 6911.</title>
        <authorList>
            <person name="Poehlein A."/>
            <person name="Daniel R."/>
        </authorList>
    </citation>
    <scope>NUCLEOTIDE SEQUENCE [LARGE SCALE GENOMIC DNA]</scope>
    <source>
        <strain evidence="9 10">DSM 6911</strain>
    </source>
</reference>
<evidence type="ECO:0000256" key="6">
    <source>
        <dbReference type="PIRSR" id="PIRSR000390-1"/>
    </source>
</evidence>
<sequence>MKEKIVLASPHMGGNEEKYVKEAFESNWIAPLGPQVDKFEEDIARYSGKKYAAALSSGTAAIHLALITLGVKKGDKVFCSDLTFAASCNPIVYQGATPIFIDSERESFNMSPIALEKAFKEHKPKAVIVVHLYGQSADMDKIKEICHREGVPIIEDAAESLGATYKDKMSGTIGRLGVYSFNGNKIITTSGGGVLISDEEDIIKKARFLATQAREPQRYYEHKELGFNYRLSNISAAIGRGQLEILEKRVAQKKHIYDTYKEGFKDIKEISMNPVCDYGSPNYWLSVMVIDKTSSITPLDVILALEEENIESRHVWKPMHMQPFFKEYPFYSSEEGDMSVGEDIFKRGLCLPSDTKMSEEDIQRVIKTIKKLWR</sequence>
<gene>
    <name evidence="9" type="primary">epsN</name>
    <name evidence="9" type="ORF">TICRE_14220</name>
</gene>
<evidence type="ECO:0000256" key="7">
    <source>
        <dbReference type="PIRSR" id="PIRSR000390-2"/>
    </source>
</evidence>